<dbReference type="Proteomes" id="UP000838100">
    <property type="component" value="Unassembled WGS sequence"/>
</dbReference>
<dbReference type="EMBL" id="CAKLPX010000001">
    <property type="protein sequence ID" value="CAH0991070.1"/>
    <property type="molecule type" value="Genomic_DNA"/>
</dbReference>
<name>A0ABM9ADJ9_9GAMM</name>
<comment type="subunit">
    <text evidence="1">Heterotrimer of A, B and C subunits.</text>
</comment>
<dbReference type="Pfam" id="PF02686">
    <property type="entry name" value="GatC"/>
    <property type="match status" value="1"/>
</dbReference>
<comment type="function">
    <text evidence="1">Allows the formation of correctly charged Asn-tRNA(Asn) or Gln-tRNA(Gln) through the transamidation of misacylated Asp-tRNA(Asn) or Glu-tRNA(Gln) in organisms which lack either or both of asparaginyl-tRNA or glutaminyl-tRNA synthetases. The reaction takes place in the presence of glutamine and ATP through an activated phospho-Asp-tRNA(Asn) or phospho-Glu-tRNA(Gln).</text>
</comment>
<comment type="catalytic activity">
    <reaction evidence="1">
        <text>L-aspartyl-tRNA(Asn) + L-glutamine + ATP + H2O = L-asparaginyl-tRNA(Asn) + L-glutamate + ADP + phosphate + 2 H(+)</text>
        <dbReference type="Rhea" id="RHEA:14513"/>
        <dbReference type="Rhea" id="RHEA-COMP:9674"/>
        <dbReference type="Rhea" id="RHEA-COMP:9677"/>
        <dbReference type="ChEBI" id="CHEBI:15377"/>
        <dbReference type="ChEBI" id="CHEBI:15378"/>
        <dbReference type="ChEBI" id="CHEBI:29985"/>
        <dbReference type="ChEBI" id="CHEBI:30616"/>
        <dbReference type="ChEBI" id="CHEBI:43474"/>
        <dbReference type="ChEBI" id="CHEBI:58359"/>
        <dbReference type="ChEBI" id="CHEBI:78515"/>
        <dbReference type="ChEBI" id="CHEBI:78516"/>
        <dbReference type="ChEBI" id="CHEBI:456216"/>
    </reaction>
</comment>
<proteinExistence type="inferred from homology"/>
<dbReference type="SUPFAM" id="SSF141000">
    <property type="entry name" value="Glu-tRNAGln amidotransferase C subunit"/>
    <property type="match status" value="1"/>
</dbReference>
<keyword evidence="1" id="KW-0067">ATP-binding</keyword>
<dbReference type="Gene3D" id="1.10.20.60">
    <property type="entry name" value="Glu-tRNAGln amidotransferase C subunit, N-terminal domain"/>
    <property type="match status" value="1"/>
</dbReference>
<protein>
    <recommendedName>
        <fullName evidence="1">Aspartyl/glutamyl-tRNA(Asn/Gln) amidotransferase subunit C</fullName>
        <shortName evidence="1">Asp/Glu-ADT subunit C</shortName>
        <ecNumber evidence="1">6.3.5.-</ecNumber>
    </recommendedName>
</protein>
<dbReference type="PANTHER" id="PTHR15004:SF0">
    <property type="entry name" value="GLUTAMYL-TRNA(GLN) AMIDOTRANSFERASE SUBUNIT C, MITOCHONDRIAL"/>
    <property type="match status" value="1"/>
</dbReference>
<gene>
    <name evidence="1 2" type="primary">gatC</name>
    <name evidence="2" type="ORF">SIN8267_01171</name>
</gene>
<comment type="similarity">
    <text evidence="1">Belongs to the GatC family.</text>
</comment>
<evidence type="ECO:0000256" key="1">
    <source>
        <dbReference type="HAMAP-Rule" id="MF_00122"/>
    </source>
</evidence>
<accession>A0ABM9ADJ9</accession>
<comment type="caution">
    <text evidence="2">The sequence shown here is derived from an EMBL/GenBank/DDBJ whole genome shotgun (WGS) entry which is preliminary data.</text>
</comment>
<keyword evidence="1 2" id="KW-0436">Ligase</keyword>
<dbReference type="EC" id="6.3.5.-" evidence="1"/>
<dbReference type="HAMAP" id="MF_00122">
    <property type="entry name" value="GatC"/>
    <property type="match status" value="1"/>
</dbReference>
<dbReference type="InterPro" id="IPR036113">
    <property type="entry name" value="Asp/Glu-ADT_sf_sub_c"/>
</dbReference>
<dbReference type="PANTHER" id="PTHR15004">
    <property type="entry name" value="GLUTAMYL-TRNA(GLN) AMIDOTRANSFERASE SUBUNIT C, MITOCHONDRIAL"/>
    <property type="match status" value="1"/>
</dbReference>
<keyword evidence="1" id="KW-0648">Protein biosynthesis</keyword>
<dbReference type="InterPro" id="IPR003837">
    <property type="entry name" value="GatC"/>
</dbReference>
<evidence type="ECO:0000313" key="3">
    <source>
        <dbReference type="Proteomes" id="UP000838100"/>
    </source>
</evidence>
<comment type="catalytic activity">
    <reaction evidence="1">
        <text>L-glutamyl-tRNA(Gln) + L-glutamine + ATP + H2O = L-glutaminyl-tRNA(Gln) + L-glutamate + ADP + phosphate + H(+)</text>
        <dbReference type="Rhea" id="RHEA:17521"/>
        <dbReference type="Rhea" id="RHEA-COMP:9681"/>
        <dbReference type="Rhea" id="RHEA-COMP:9684"/>
        <dbReference type="ChEBI" id="CHEBI:15377"/>
        <dbReference type="ChEBI" id="CHEBI:15378"/>
        <dbReference type="ChEBI" id="CHEBI:29985"/>
        <dbReference type="ChEBI" id="CHEBI:30616"/>
        <dbReference type="ChEBI" id="CHEBI:43474"/>
        <dbReference type="ChEBI" id="CHEBI:58359"/>
        <dbReference type="ChEBI" id="CHEBI:78520"/>
        <dbReference type="ChEBI" id="CHEBI:78521"/>
        <dbReference type="ChEBI" id="CHEBI:456216"/>
    </reaction>
</comment>
<dbReference type="RefSeq" id="WP_237443730.1">
    <property type="nucleotide sequence ID" value="NZ_CAKLPX010000001.1"/>
</dbReference>
<dbReference type="NCBIfam" id="TIGR00135">
    <property type="entry name" value="gatC"/>
    <property type="match status" value="1"/>
</dbReference>
<keyword evidence="3" id="KW-1185">Reference proteome</keyword>
<keyword evidence="1" id="KW-0547">Nucleotide-binding</keyword>
<organism evidence="2 3">
    <name type="scientific">Sinobacterium norvegicum</name>
    <dbReference type="NCBI Taxonomy" id="1641715"/>
    <lineage>
        <taxon>Bacteria</taxon>
        <taxon>Pseudomonadati</taxon>
        <taxon>Pseudomonadota</taxon>
        <taxon>Gammaproteobacteria</taxon>
        <taxon>Cellvibrionales</taxon>
        <taxon>Spongiibacteraceae</taxon>
        <taxon>Sinobacterium</taxon>
    </lineage>
</organism>
<sequence length="95" mass="10612">MAIDLQEIEQVARLSRIKLDGAMADEVTQKVGSILQMIDQMQSVDTSDVEPMANPLDAVQRLRADDVTEINQRDKFQSVAPNVEEGLYLVPKVIE</sequence>
<evidence type="ECO:0000313" key="2">
    <source>
        <dbReference type="EMBL" id="CAH0991070.1"/>
    </source>
</evidence>
<dbReference type="GO" id="GO:0016874">
    <property type="term" value="F:ligase activity"/>
    <property type="evidence" value="ECO:0007669"/>
    <property type="project" value="UniProtKB-KW"/>
</dbReference>
<reference evidence="2" key="1">
    <citation type="submission" date="2021-12" db="EMBL/GenBank/DDBJ databases">
        <authorList>
            <person name="Rodrigo-Torres L."/>
            <person name="Arahal R. D."/>
            <person name="Lucena T."/>
        </authorList>
    </citation>
    <scope>NUCLEOTIDE SEQUENCE</scope>
    <source>
        <strain evidence="2">CECT 8267</strain>
    </source>
</reference>